<gene>
    <name evidence="9" type="ORF">ABWK59_08460</name>
</gene>
<organism evidence="9">
    <name type="scientific">Kitasatospora camelliae</name>
    <dbReference type="NCBI Taxonomy" id="3156397"/>
    <lineage>
        <taxon>Bacteria</taxon>
        <taxon>Bacillati</taxon>
        <taxon>Actinomycetota</taxon>
        <taxon>Actinomycetes</taxon>
        <taxon>Kitasatosporales</taxon>
        <taxon>Streptomycetaceae</taxon>
        <taxon>Kitasatospora</taxon>
    </lineage>
</organism>
<evidence type="ECO:0000256" key="5">
    <source>
        <dbReference type="ARBA" id="ARBA00023136"/>
    </source>
</evidence>
<keyword evidence="4" id="KW-0805">Transcription regulation</keyword>
<keyword evidence="6" id="KW-0804">Transcription</keyword>
<keyword evidence="2 7" id="KW-0812">Transmembrane</keyword>
<proteinExistence type="predicted"/>
<comment type="subcellular location">
    <subcellularLocation>
        <location evidence="1">Membrane</location>
        <topology evidence="1">Single-pass membrane protein</topology>
    </subcellularLocation>
</comment>
<dbReference type="EMBL" id="CP159872">
    <property type="protein sequence ID" value="XCM78957.1"/>
    <property type="molecule type" value="Genomic_DNA"/>
</dbReference>
<keyword evidence="5 7" id="KW-0472">Membrane</keyword>
<dbReference type="Pfam" id="PF13490">
    <property type="entry name" value="zf-HC2"/>
    <property type="match status" value="1"/>
</dbReference>
<evidence type="ECO:0000256" key="6">
    <source>
        <dbReference type="ARBA" id="ARBA00023163"/>
    </source>
</evidence>
<dbReference type="InterPro" id="IPR051474">
    <property type="entry name" value="Anti-sigma-K/W_factor"/>
</dbReference>
<evidence type="ECO:0000256" key="1">
    <source>
        <dbReference type="ARBA" id="ARBA00004167"/>
    </source>
</evidence>
<reference evidence="9" key="1">
    <citation type="submission" date="2024-06" db="EMBL/GenBank/DDBJ databases">
        <title>The genome sequences of Kitasatospora sp. strain HUAS MG31.</title>
        <authorList>
            <person name="Mo P."/>
        </authorList>
    </citation>
    <scope>NUCLEOTIDE SEQUENCE</scope>
    <source>
        <strain evidence="9">HUAS MG31</strain>
    </source>
</reference>
<accession>A0AAU8JRQ2</accession>
<dbReference type="GO" id="GO:0006417">
    <property type="term" value="P:regulation of translation"/>
    <property type="evidence" value="ECO:0007669"/>
    <property type="project" value="TreeGrafter"/>
</dbReference>
<dbReference type="InterPro" id="IPR027383">
    <property type="entry name" value="Znf_put"/>
</dbReference>
<dbReference type="AlphaFoldDB" id="A0AAU8JRQ2"/>
<evidence type="ECO:0000256" key="7">
    <source>
        <dbReference type="SAM" id="Phobius"/>
    </source>
</evidence>
<evidence type="ECO:0000313" key="9">
    <source>
        <dbReference type="EMBL" id="XCM78957.1"/>
    </source>
</evidence>
<keyword evidence="3 7" id="KW-1133">Transmembrane helix</keyword>
<evidence type="ECO:0000259" key="8">
    <source>
        <dbReference type="Pfam" id="PF13490"/>
    </source>
</evidence>
<evidence type="ECO:0000256" key="3">
    <source>
        <dbReference type="ARBA" id="ARBA00022989"/>
    </source>
</evidence>
<dbReference type="Gene3D" id="1.10.10.1320">
    <property type="entry name" value="Anti-sigma factor, zinc-finger domain"/>
    <property type="match status" value="1"/>
</dbReference>
<dbReference type="RefSeq" id="WP_354639252.1">
    <property type="nucleotide sequence ID" value="NZ_CP159872.1"/>
</dbReference>
<evidence type="ECO:0000256" key="2">
    <source>
        <dbReference type="ARBA" id="ARBA00022692"/>
    </source>
</evidence>
<dbReference type="PANTHER" id="PTHR37461:SF1">
    <property type="entry name" value="ANTI-SIGMA-K FACTOR RSKA"/>
    <property type="match status" value="1"/>
</dbReference>
<dbReference type="GO" id="GO:0016020">
    <property type="term" value="C:membrane"/>
    <property type="evidence" value="ECO:0007669"/>
    <property type="project" value="UniProtKB-SubCell"/>
</dbReference>
<dbReference type="PANTHER" id="PTHR37461">
    <property type="entry name" value="ANTI-SIGMA-K FACTOR RSKA"/>
    <property type="match status" value="1"/>
</dbReference>
<dbReference type="InterPro" id="IPR041916">
    <property type="entry name" value="Anti_sigma_zinc_sf"/>
</dbReference>
<dbReference type="KEGG" id="kcm:ABWK59_08460"/>
<name>A0AAU8JRQ2_9ACTN</name>
<evidence type="ECO:0000256" key="4">
    <source>
        <dbReference type="ARBA" id="ARBA00023015"/>
    </source>
</evidence>
<protein>
    <submittedName>
        <fullName evidence="9">Anti-sigma factor</fullName>
    </submittedName>
</protein>
<dbReference type="GO" id="GO:0016989">
    <property type="term" value="F:sigma factor antagonist activity"/>
    <property type="evidence" value="ECO:0007669"/>
    <property type="project" value="TreeGrafter"/>
</dbReference>
<feature type="domain" description="Putative zinc-finger" evidence="8">
    <location>
        <begin position="12"/>
        <end position="39"/>
    </location>
</feature>
<feature type="transmembrane region" description="Helical" evidence="7">
    <location>
        <begin position="89"/>
        <end position="109"/>
    </location>
</feature>
<sequence length="225" mass="23283">MTPHHDGDHVDVGAYVLGVLDPADRDRFEAHLAGCPRCAADVAELGSLEPLLAELAEVGGPAEQPSGQLLDRLVGEVSATRRRSRVRRLALVAVAAVLVVGGPAATWALTDTAARQPAVAVQQFSATDPATGVSATVGVSPRKWGSEISLALSNVPGPKSCDLVAVSTRGERQTVTTWSVPPTGYGADAALRTTGGAGLMPGDIDHFEIRTLDDTQLLVTVPARA</sequence>